<dbReference type="InterPro" id="IPR016169">
    <property type="entry name" value="FAD-bd_PCMH_sub2"/>
</dbReference>
<reference evidence="2 3" key="1">
    <citation type="submission" date="2017-04" db="EMBL/GenBank/DDBJ databases">
        <title>Novel microbial lineages endemic to geothermal iron-oxide mats fill important gaps in the evolutionary history of Archaea.</title>
        <authorList>
            <person name="Jay Z.J."/>
            <person name="Beam J.P."/>
            <person name="Dlakic M."/>
            <person name="Rusch D.B."/>
            <person name="Kozubal M.A."/>
            <person name="Inskeep W.P."/>
        </authorList>
    </citation>
    <scope>NUCLEOTIDE SEQUENCE [LARGE SCALE GENOMIC DNA]</scope>
    <source>
        <strain evidence="2">OSP_D</strain>
    </source>
</reference>
<accession>A0A2R6B0Q8</accession>
<comment type="caution">
    <text evidence="2">The sequence shown here is derived from an EMBL/GenBank/DDBJ whole genome shotgun (WGS) entry which is preliminary data.</text>
</comment>
<dbReference type="Pfam" id="PF08031">
    <property type="entry name" value="BBE"/>
    <property type="match status" value="1"/>
</dbReference>
<evidence type="ECO:0000313" key="3">
    <source>
        <dbReference type="Proteomes" id="UP000240322"/>
    </source>
</evidence>
<sequence length="36" mass="4309">MDKVKAIYGKAYPKLQELKRKYDPTNLFRVNQNIKP</sequence>
<dbReference type="EMBL" id="NEXE01000010">
    <property type="protein sequence ID" value="PSN92088.1"/>
    <property type="molecule type" value="Genomic_DNA"/>
</dbReference>
<dbReference type="InterPro" id="IPR012951">
    <property type="entry name" value="BBE"/>
</dbReference>
<protein>
    <recommendedName>
        <fullName evidence="1">Berberine/berberine-like domain-containing protein</fullName>
    </recommendedName>
</protein>
<proteinExistence type="predicted"/>
<evidence type="ECO:0000313" key="2">
    <source>
        <dbReference type="EMBL" id="PSN92088.1"/>
    </source>
</evidence>
<name>A0A2R6B0Q8_9ARCH</name>
<gene>
    <name evidence="2" type="ORF">B9Q03_02080</name>
</gene>
<dbReference type="AlphaFoldDB" id="A0A2R6B0Q8"/>
<dbReference type="GO" id="GO:0016491">
    <property type="term" value="F:oxidoreductase activity"/>
    <property type="evidence" value="ECO:0007669"/>
    <property type="project" value="InterPro"/>
</dbReference>
<feature type="domain" description="Berberine/berberine-like" evidence="1">
    <location>
        <begin position="5"/>
        <end position="35"/>
    </location>
</feature>
<organism evidence="2 3">
    <name type="scientific">Candidatus Marsarchaeota G2 archaeon OSP_D</name>
    <dbReference type="NCBI Taxonomy" id="1978157"/>
    <lineage>
        <taxon>Archaea</taxon>
        <taxon>Candidatus Marsarchaeota</taxon>
        <taxon>Candidatus Marsarchaeota group 2</taxon>
    </lineage>
</organism>
<evidence type="ECO:0000259" key="1">
    <source>
        <dbReference type="Pfam" id="PF08031"/>
    </source>
</evidence>
<dbReference type="Gene3D" id="3.30.465.10">
    <property type="match status" value="1"/>
</dbReference>
<dbReference type="Proteomes" id="UP000240322">
    <property type="component" value="Unassembled WGS sequence"/>
</dbReference>
<dbReference type="GO" id="GO:0050660">
    <property type="term" value="F:flavin adenine dinucleotide binding"/>
    <property type="evidence" value="ECO:0007669"/>
    <property type="project" value="InterPro"/>
</dbReference>